<evidence type="ECO:0000259" key="4">
    <source>
        <dbReference type="PROSITE" id="PS50949"/>
    </source>
</evidence>
<dbReference type="GO" id="GO:0003700">
    <property type="term" value="F:DNA-binding transcription factor activity"/>
    <property type="evidence" value="ECO:0007669"/>
    <property type="project" value="InterPro"/>
</dbReference>
<dbReference type="EMBL" id="FRAP01000025">
    <property type="protein sequence ID" value="SHL36334.1"/>
    <property type="molecule type" value="Genomic_DNA"/>
</dbReference>
<dbReference type="SMART" id="SM00345">
    <property type="entry name" value="HTH_GNTR"/>
    <property type="match status" value="1"/>
</dbReference>
<proteinExistence type="predicted"/>
<evidence type="ECO:0000256" key="3">
    <source>
        <dbReference type="ARBA" id="ARBA00023163"/>
    </source>
</evidence>
<evidence type="ECO:0000256" key="1">
    <source>
        <dbReference type="ARBA" id="ARBA00023015"/>
    </source>
</evidence>
<evidence type="ECO:0000256" key="2">
    <source>
        <dbReference type="ARBA" id="ARBA00023125"/>
    </source>
</evidence>
<dbReference type="Pfam" id="PF00392">
    <property type="entry name" value="GntR"/>
    <property type="match status" value="1"/>
</dbReference>
<dbReference type="InterPro" id="IPR000524">
    <property type="entry name" value="Tscrpt_reg_HTH_GntR"/>
</dbReference>
<dbReference type="SUPFAM" id="SSF46785">
    <property type="entry name" value="Winged helix' DNA-binding domain"/>
    <property type="match status" value="1"/>
</dbReference>
<name>A0A1M7A0U3_PSETH</name>
<dbReference type="RefSeq" id="WP_073460090.1">
    <property type="nucleotide sequence ID" value="NZ_CALGVN010000020.1"/>
</dbReference>
<keyword evidence="3" id="KW-0804">Transcription</keyword>
<dbReference type="InterPro" id="IPR011711">
    <property type="entry name" value="GntR_C"/>
</dbReference>
<dbReference type="PRINTS" id="PR00035">
    <property type="entry name" value="HTHGNTR"/>
</dbReference>
<reference evidence="5 6" key="1">
    <citation type="submission" date="2016-11" db="EMBL/GenBank/DDBJ databases">
        <authorList>
            <person name="Jaros S."/>
            <person name="Januszkiewicz K."/>
            <person name="Wedrychowicz H."/>
        </authorList>
    </citation>
    <scope>NUCLEOTIDE SEQUENCE [LARGE SCALE GENOMIC DNA]</scope>
    <source>
        <strain evidence="5 6">DSM 43832</strain>
    </source>
</reference>
<evidence type="ECO:0000313" key="5">
    <source>
        <dbReference type="EMBL" id="SHL36334.1"/>
    </source>
</evidence>
<dbReference type="SMART" id="SM00895">
    <property type="entry name" value="FCD"/>
    <property type="match status" value="1"/>
</dbReference>
<dbReference type="Proteomes" id="UP000184363">
    <property type="component" value="Unassembled WGS sequence"/>
</dbReference>
<dbReference type="InterPro" id="IPR036390">
    <property type="entry name" value="WH_DNA-bd_sf"/>
</dbReference>
<protein>
    <submittedName>
        <fullName evidence="5">Transcriptional regulator, GntR family</fullName>
    </submittedName>
</protein>
<dbReference type="PANTHER" id="PTHR43537">
    <property type="entry name" value="TRANSCRIPTIONAL REGULATOR, GNTR FAMILY"/>
    <property type="match status" value="1"/>
</dbReference>
<dbReference type="AlphaFoldDB" id="A0A1M7A0U3"/>
<evidence type="ECO:0000313" key="6">
    <source>
        <dbReference type="Proteomes" id="UP000184363"/>
    </source>
</evidence>
<dbReference type="PANTHER" id="PTHR43537:SF5">
    <property type="entry name" value="UXU OPERON TRANSCRIPTIONAL REGULATOR"/>
    <property type="match status" value="1"/>
</dbReference>
<accession>A0A1M7A0U3</accession>
<dbReference type="GO" id="GO:0003677">
    <property type="term" value="F:DNA binding"/>
    <property type="evidence" value="ECO:0007669"/>
    <property type="project" value="UniProtKB-KW"/>
</dbReference>
<dbReference type="OrthoDB" id="3575876at2"/>
<feature type="domain" description="HTH gntR-type" evidence="4">
    <location>
        <begin position="12"/>
        <end position="84"/>
    </location>
</feature>
<keyword evidence="1" id="KW-0805">Transcription regulation</keyword>
<keyword evidence="6" id="KW-1185">Reference proteome</keyword>
<dbReference type="CDD" id="cd07377">
    <property type="entry name" value="WHTH_GntR"/>
    <property type="match status" value="1"/>
</dbReference>
<keyword evidence="2" id="KW-0238">DNA-binding</keyword>
<sequence length="238" mass="25543">MAAPKWGPVERVATYELVIEKIEEQLVSGALGPGDRLPPERELAALLGASRQAVREALRVLQALGIVRSRQGTGSDAGTVIVPAPAHALSRVLRLHLAVSSFPAADLTGARVLLERASAAAAAERRDPEAIARLRELLTAMDADLGREEFSELDTKLHVAIAGSAGNQLVGELTAAVRESLRGALLDGMRAEPDWPTLRDQLRREHRGVVEAIEAGDAPLAADRLERHIRAFHVRIDG</sequence>
<dbReference type="SUPFAM" id="SSF48008">
    <property type="entry name" value="GntR ligand-binding domain-like"/>
    <property type="match status" value="1"/>
</dbReference>
<organism evidence="5 6">
    <name type="scientific">Pseudonocardia thermophila</name>
    <dbReference type="NCBI Taxonomy" id="1848"/>
    <lineage>
        <taxon>Bacteria</taxon>
        <taxon>Bacillati</taxon>
        <taxon>Actinomycetota</taxon>
        <taxon>Actinomycetes</taxon>
        <taxon>Pseudonocardiales</taxon>
        <taxon>Pseudonocardiaceae</taxon>
        <taxon>Pseudonocardia</taxon>
    </lineage>
</organism>
<dbReference type="Gene3D" id="1.20.120.530">
    <property type="entry name" value="GntR ligand-binding domain-like"/>
    <property type="match status" value="1"/>
</dbReference>
<dbReference type="STRING" id="1848.SAMN05443637_125102"/>
<dbReference type="PROSITE" id="PS50949">
    <property type="entry name" value="HTH_GNTR"/>
    <property type="match status" value="1"/>
</dbReference>
<dbReference type="InterPro" id="IPR036388">
    <property type="entry name" value="WH-like_DNA-bd_sf"/>
</dbReference>
<dbReference type="InterPro" id="IPR008920">
    <property type="entry name" value="TF_FadR/GntR_C"/>
</dbReference>
<dbReference type="Gene3D" id="1.10.10.10">
    <property type="entry name" value="Winged helix-like DNA-binding domain superfamily/Winged helix DNA-binding domain"/>
    <property type="match status" value="1"/>
</dbReference>
<gene>
    <name evidence="5" type="ORF">SAMN05443637_125102</name>
</gene>
<dbReference type="Pfam" id="PF07729">
    <property type="entry name" value="FCD"/>
    <property type="match status" value="1"/>
</dbReference>